<name>A0A8J8P366_HALGN</name>
<evidence type="ECO:0000313" key="2">
    <source>
        <dbReference type="Proteomes" id="UP000785679"/>
    </source>
</evidence>
<dbReference type="Proteomes" id="UP000785679">
    <property type="component" value="Unassembled WGS sequence"/>
</dbReference>
<organism evidence="1 2">
    <name type="scientific">Halteria grandinella</name>
    <dbReference type="NCBI Taxonomy" id="5974"/>
    <lineage>
        <taxon>Eukaryota</taxon>
        <taxon>Sar</taxon>
        <taxon>Alveolata</taxon>
        <taxon>Ciliophora</taxon>
        <taxon>Intramacronucleata</taxon>
        <taxon>Spirotrichea</taxon>
        <taxon>Stichotrichia</taxon>
        <taxon>Sporadotrichida</taxon>
        <taxon>Halteriidae</taxon>
        <taxon>Halteria</taxon>
    </lineage>
</organism>
<gene>
    <name evidence="1" type="ORF">FGO68_gene2450</name>
</gene>
<protein>
    <submittedName>
        <fullName evidence="1">Uncharacterized protein</fullName>
    </submittedName>
</protein>
<sequence length="107" mass="12289">MSARRSRPSQCSPLAALLRRSFSASSPHLSDNLPKTVALPARIVVTERFYVIFHNLPMTNLPKYQLHKLFQSMSSFLPQGSFWPSNIQQSQFLPFTIKFNLNRILIL</sequence>
<comment type="caution">
    <text evidence="1">The sequence shown here is derived from an EMBL/GenBank/DDBJ whole genome shotgun (WGS) entry which is preliminary data.</text>
</comment>
<evidence type="ECO:0000313" key="1">
    <source>
        <dbReference type="EMBL" id="TNV85215.1"/>
    </source>
</evidence>
<dbReference type="EMBL" id="RRYP01002029">
    <property type="protein sequence ID" value="TNV85215.1"/>
    <property type="molecule type" value="Genomic_DNA"/>
</dbReference>
<accession>A0A8J8P366</accession>
<reference evidence="1" key="1">
    <citation type="submission" date="2019-06" db="EMBL/GenBank/DDBJ databases">
        <authorList>
            <person name="Zheng W."/>
        </authorList>
    </citation>
    <scope>NUCLEOTIDE SEQUENCE</scope>
    <source>
        <strain evidence="1">QDHG01</strain>
    </source>
</reference>
<proteinExistence type="predicted"/>
<dbReference type="AlphaFoldDB" id="A0A8J8P366"/>
<keyword evidence="2" id="KW-1185">Reference proteome</keyword>